<dbReference type="AlphaFoldDB" id="A0A0E3ZA25"/>
<dbReference type="PATRIC" id="fig|1069640.6.peg.419"/>
<gene>
    <name evidence="9" type="ORF">VC03_02195</name>
</gene>
<dbReference type="Proteomes" id="UP000033103">
    <property type="component" value="Chromosome"/>
</dbReference>
<protein>
    <recommendedName>
        <fullName evidence="8">PTS EIIA type-4 domain-containing protein</fullName>
    </recommendedName>
</protein>
<evidence type="ECO:0000259" key="8">
    <source>
        <dbReference type="PROSITE" id="PS51096"/>
    </source>
</evidence>
<keyword evidence="2" id="KW-0813">Transport</keyword>
<proteinExistence type="predicted"/>
<dbReference type="PANTHER" id="PTHR33799:SF1">
    <property type="entry name" value="PTS SYSTEM MANNOSE-SPECIFIC EIIAB COMPONENT-RELATED"/>
    <property type="match status" value="1"/>
</dbReference>
<dbReference type="Gene3D" id="3.40.50.510">
    <property type="entry name" value="Phosphotransferase system, mannose-type IIA component"/>
    <property type="match status" value="1"/>
</dbReference>
<dbReference type="Pfam" id="PF03610">
    <property type="entry name" value="EIIA-man"/>
    <property type="match status" value="1"/>
</dbReference>
<dbReference type="GO" id="GO:0009401">
    <property type="term" value="P:phosphoenolpyruvate-dependent sugar phosphotransferase system"/>
    <property type="evidence" value="ECO:0007669"/>
    <property type="project" value="UniProtKB-KW"/>
</dbReference>
<dbReference type="InterPro" id="IPR004701">
    <property type="entry name" value="PTS_EIIA_man-typ"/>
</dbReference>
<dbReference type="CDD" id="cd00006">
    <property type="entry name" value="PTS_IIA_man"/>
    <property type="match status" value="1"/>
</dbReference>
<feature type="domain" description="PTS EIIA type-4" evidence="8">
    <location>
        <begin position="1"/>
        <end position="126"/>
    </location>
</feature>
<dbReference type="SUPFAM" id="SSF53062">
    <property type="entry name" value="PTS system fructose IIA component-like"/>
    <property type="match status" value="1"/>
</dbReference>
<comment type="subcellular location">
    <subcellularLocation>
        <location evidence="1">Cytoplasm</location>
    </subcellularLocation>
</comment>
<dbReference type="OrthoDB" id="6578004at2"/>
<keyword evidence="7" id="KW-0418">Kinase</keyword>
<evidence type="ECO:0000313" key="9">
    <source>
        <dbReference type="EMBL" id="AKC95361.1"/>
    </source>
</evidence>
<evidence type="ECO:0000256" key="4">
    <source>
        <dbReference type="ARBA" id="ARBA00022597"/>
    </source>
</evidence>
<dbReference type="GO" id="GO:0005737">
    <property type="term" value="C:cytoplasm"/>
    <property type="evidence" value="ECO:0007669"/>
    <property type="project" value="UniProtKB-SubCell"/>
</dbReference>
<dbReference type="PROSITE" id="PS51096">
    <property type="entry name" value="PTS_EIIA_TYPE_4"/>
    <property type="match status" value="1"/>
</dbReference>
<sequence length="139" mass="15626">MFGIVVIGHGKFASGITSSLNLLIGKLDNYVAIDFLENDDINTLEIKFKENLIKLKDCKKIAIYTDLRGGTPFNIAIKEKIINERLEVIGGANLTSIISFAMGRLLSENFNEMINNSIIEGREELLIYNNIIENNNFEE</sequence>
<dbReference type="RefSeq" id="WP_046328467.1">
    <property type="nucleotide sequence ID" value="NZ_CAUPIC010000004.1"/>
</dbReference>
<keyword evidence="3" id="KW-0963">Cytoplasm</keyword>
<keyword evidence="4" id="KW-0762">Sugar transport</keyword>
<evidence type="ECO:0000313" key="10">
    <source>
        <dbReference type="Proteomes" id="UP000033103"/>
    </source>
</evidence>
<dbReference type="PANTHER" id="PTHR33799">
    <property type="entry name" value="PTS PERMEASE-RELATED-RELATED"/>
    <property type="match status" value="1"/>
</dbReference>
<reference evidence="9 10" key="1">
    <citation type="journal article" date="2012" name="BMC Genomics">
        <title>Genomic sequence analysis and characterization of Sneathia amnii sp. nov.</title>
        <authorList>
            <consortium name="Vaginal Microbiome Consortium (additional members)"/>
            <person name="Harwich M.D.Jr."/>
            <person name="Serrano M.G."/>
            <person name="Fettweis J.M."/>
            <person name="Alves J.M."/>
            <person name="Reimers M.A."/>
            <person name="Buck G.A."/>
            <person name="Jefferson K.K."/>
        </authorList>
    </citation>
    <scope>NUCLEOTIDE SEQUENCE [LARGE SCALE GENOMIC DNA]</scope>
    <source>
        <strain evidence="9 10">SN35</strain>
    </source>
</reference>
<organism evidence="9 10">
    <name type="scientific">Sneathia vaginalis</name>
    <dbReference type="NCBI Taxonomy" id="187101"/>
    <lineage>
        <taxon>Bacteria</taxon>
        <taxon>Fusobacteriati</taxon>
        <taxon>Fusobacteriota</taxon>
        <taxon>Fusobacteriia</taxon>
        <taxon>Fusobacteriales</taxon>
        <taxon>Leptotrichiaceae</taxon>
        <taxon>Sneathia</taxon>
    </lineage>
</organism>
<evidence type="ECO:0000256" key="6">
    <source>
        <dbReference type="ARBA" id="ARBA00022683"/>
    </source>
</evidence>
<dbReference type="InterPro" id="IPR036662">
    <property type="entry name" value="PTS_EIIA_man-typ_sf"/>
</dbReference>
<accession>A0A0E3ZA25</accession>
<dbReference type="GO" id="GO:0016020">
    <property type="term" value="C:membrane"/>
    <property type="evidence" value="ECO:0007669"/>
    <property type="project" value="InterPro"/>
</dbReference>
<keyword evidence="5" id="KW-0808">Transferase</keyword>
<evidence type="ECO:0000256" key="7">
    <source>
        <dbReference type="ARBA" id="ARBA00022777"/>
    </source>
</evidence>
<dbReference type="STRING" id="187101.VC03_02195"/>
<dbReference type="KEGG" id="sns:VC03_02195"/>
<evidence type="ECO:0000256" key="3">
    <source>
        <dbReference type="ARBA" id="ARBA00022490"/>
    </source>
</evidence>
<evidence type="ECO:0000256" key="1">
    <source>
        <dbReference type="ARBA" id="ARBA00004496"/>
    </source>
</evidence>
<dbReference type="GO" id="GO:0016301">
    <property type="term" value="F:kinase activity"/>
    <property type="evidence" value="ECO:0007669"/>
    <property type="project" value="UniProtKB-KW"/>
</dbReference>
<dbReference type="InterPro" id="IPR051471">
    <property type="entry name" value="Bacterial_PTS_sugar_comp"/>
</dbReference>
<dbReference type="InterPro" id="IPR033887">
    <property type="entry name" value="PTS_IIA_man"/>
</dbReference>
<evidence type="ECO:0000256" key="5">
    <source>
        <dbReference type="ARBA" id="ARBA00022679"/>
    </source>
</evidence>
<dbReference type="HOGENOM" id="CLU_123235_1_2_0"/>
<keyword evidence="10" id="KW-1185">Reference proteome</keyword>
<evidence type="ECO:0000256" key="2">
    <source>
        <dbReference type="ARBA" id="ARBA00022448"/>
    </source>
</evidence>
<keyword evidence="6" id="KW-0598">Phosphotransferase system</keyword>
<name>A0A0E3ZA25_9FUSO</name>
<dbReference type="EMBL" id="CP011280">
    <property type="protein sequence ID" value="AKC95361.1"/>
    <property type="molecule type" value="Genomic_DNA"/>
</dbReference>